<dbReference type="Pfam" id="PF12171">
    <property type="entry name" value="zf-C2H2_jaz"/>
    <property type="match status" value="1"/>
</dbReference>
<name>A0A1Q6DWE9_METT1</name>
<keyword evidence="1" id="KW-0813">Transport</keyword>
<dbReference type="SMART" id="SM00355">
    <property type="entry name" value="ZnF_C2H2"/>
    <property type="match status" value="1"/>
</dbReference>
<dbReference type="PROSITE" id="PS00028">
    <property type="entry name" value="ZINC_FINGER_C2H2_1"/>
    <property type="match status" value="1"/>
</dbReference>
<dbReference type="SUPFAM" id="SSF54862">
    <property type="entry name" value="4Fe-4S ferredoxins"/>
    <property type="match status" value="1"/>
</dbReference>
<dbReference type="PANTHER" id="PTHR43177">
    <property type="entry name" value="PROTEIN NRFC"/>
    <property type="match status" value="1"/>
</dbReference>
<feature type="domain" description="4Fe-4S ferredoxin-type" evidence="11">
    <location>
        <begin position="139"/>
        <end position="171"/>
    </location>
</feature>
<evidence type="ECO:0000256" key="4">
    <source>
        <dbReference type="ARBA" id="ARBA00022737"/>
    </source>
</evidence>
<evidence type="ECO:0000256" key="1">
    <source>
        <dbReference type="ARBA" id="ARBA00022448"/>
    </source>
</evidence>
<keyword evidence="7" id="KW-0249">Electron transport</keyword>
<evidence type="ECO:0000313" key="13">
    <source>
        <dbReference type="Proteomes" id="UP000185744"/>
    </source>
</evidence>
<dbReference type="Proteomes" id="UP000185744">
    <property type="component" value="Unassembled WGS sequence"/>
</dbReference>
<protein>
    <submittedName>
        <fullName evidence="12">Fe-S-cluster-containing dehydrogenase component</fullName>
    </submittedName>
</protein>
<organism evidence="12 13">
    <name type="scientific">Methanohalarchaeum thermophilum</name>
    <dbReference type="NCBI Taxonomy" id="1903181"/>
    <lineage>
        <taxon>Archaea</taxon>
        <taxon>Methanobacteriati</taxon>
        <taxon>Methanobacteriota</taxon>
        <taxon>Methanonatronarchaeia</taxon>
        <taxon>Methanonatronarchaeales</taxon>
        <taxon>Methanonatronarchaeaceae</taxon>
        <taxon>Candidatus Methanohalarchaeum</taxon>
    </lineage>
</organism>
<comment type="caution">
    <text evidence="12">The sequence shown here is derived from an EMBL/GenBank/DDBJ whole genome shotgun (WGS) entry which is preliminary data.</text>
</comment>
<keyword evidence="2" id="KW-0004">4Fe-4S</keyword>
<keyword evidence="6" id="KW-0862">Zinc</keyword>
<dbReference type="InterPro" id="IPR019546">
    <property type="entry name" value="TAT_signal_bac_arc"/>
</dbReference>
<keyword evidence="5" id="KW-0863">Zinc-finger</keyword>
<dbReference type="PROSITE" id="PS00198">
    <property type="entry name" value="4FE4S_FER_1"/>
    <property type="match status" value="1"/>
</dbReference>
<dbReference type="GO" id="GO:0008270">
    <property type="term" value="F:zinc ion binding"/>
    <property type="evidence" value="ECO:0007669"/>
    <property type="project" value="UniProtKB-KW"/>
</dbReference>
<reference evidence="12" key="1">
    <citation type="submission" date="2016-12" db="EMBL/GenBank/DDBJ databases">
        <title>Discovery of methanogenic haloarchaea.</title>
        <authorList>
            <person name="Sorokin D.Y."/>
            <person name="Makarova K.S."/>
            <person name="Abbas B."/>
            <person name="Ferrer M."/>
            <person name="Golyshin P.N."/>
        </authorList>
    </citation>
    <scope>NUCLEOTIDE SEQUENCE [LARGE SCALE GENOMIC DNA]</scope>
    <source>
        <strain evidence="12">HMET1</strain>
    </source>
</reference>
<dbReference type="InParanoid" id="A0A1Q6DWE9"/>
<evidence type="ECO:0000256" key="5">
    <source>
        <dbReference type="ARBA" id="ARBA00022771"/>
    </source>
</evidence>
<evidence type="ECO:0000259" key="11">
    <source>
        <dbReference type="PROSITE" id="PS51379"/>
    </source>
</evidence>
<dbReference type="InterPro" id="IPR017896">
    <property type="entry name" value="4Fe4S_Fe-S-bd"/>
</dbReference>
<keyword evidence="9" id="KW-0411">Iron-sulfur</keyword>
<evidence type="ECO:0000256" key="7">
    <source>
        <dbReference type="ARBA" id="ARBA00022982"/>
    </source>
</evidence>
<dbReference type="Gene3D" id="3.30.160.60">
    <property type="entry name" value="Classic Zinc Finger"/>
    <property type="match status" value="1"/>
</dbReference>
<feature type="domain" description="C2H2-type" evidence="10">
    <location>
        <begin position="61"/>
        <end position="84"/>
    </location>
</feature>
<dbReference type="STRING" id="1903181.BTN85_1188"/>
<proteinExistence type="predicted"/>
<dbReference type="PANTHER" id="PTHR43177:SF5">
    <property type="entry name" value="ANAEROBIC DIMETHYL SULFOXIDE REDUCTASE CHAIN B-RELATED"/>
    <property type="match status" value="1"/>
</dbReference>
<evidence type="ECO:0000256" key="9">
    <source>
        <dbReference type="ARBA" id="ARBA00023014"/>
    </source>
</evidence>
<dbReference type="GO" id="GO:0016491">
    <property type="term" value="F:oxidoreductase activity"/>
    <property type="evidence" value="ECO:0007669"/>
    <property type="project" value="UniProtKB-ARBA"/>
</dbReference>
<keyword evidence="3" id="KW-0479">Metal-binding</keyword>
<dbReference type="InterPro" id="IPR022755">
    <property type="entry name" value="Znf_C2H2_jaz"/>
</dbReference>
<sequence length="247" mass="27433">MVIYDFLVKMDKENVSNMDNEGFKETGSKFTRRKLLKAVAVGGAVAAVGVSGCTQGGTVKYACPYCDKEFDSESALKDHIEGSHPDYAKEMEIPKSGVIKWNPEQCFGGERCVTACCTEKQGKVAFHLSCIKWKEDYLDGYEREPLLCNQCDYPECYYACPIEGAMYIDEETGARCIDEEKCTGCKECIEACPFDPPRISFDPNREVAVKCDLCSDRIKEGEEPACVETCSETGGGKALVYVPKEER</sequence>
<dbReference type="AlphaFoldDB" id="A0A1Q6DWE9"/>
<dbReference type="PROSITE" id="PS50157">
    <property type="entry name" value="ZINC_FINGER_C2H2_2"/>
    <property type="match status" value="1"/>
</dbReference>
<gene>
    <name evidence="12" type="ORF">BTN85_1188</name>
</gene>
<dbReference type="InterPro" id="IPR050954">
    <property type="entry name" value="ET_IronSulfur_Cluster-Binding"/>
</dbReference>
<evidence type="ECO:0000259" key="10">
    <source>
        <dbReference type="PROSITE" id="PS50157"/>
    </source>
</evidence>
<evidence type="ECO:0000256" key="3">
    <source>
        <dbReference type="ARBA" id="ARBA00022723"/>
    </source>
</evidence>
<feature type="domain" description="4Fe-4S ferredoxin-type" evidence="11">
    <location>
        <begin position="173"/>
        <end position="202"/>
    </location>
</feature>
<evidence type="ECO:0000256" key="6">
    <source>
        <dbReference type="ARBA" id="ARBA00022833"/>
    </source>
</evidence>
<evidence type="ECO:0000256" key="2">
    <source>
        <dbReference type="ARBA" id="ARBA00022485"/>
    </source>
</evidence>
<dbReference type="Gene3D" id="3.30.70.20">
    <property type="match status" value="2"/>
</dbReference>
<dbReference type="InterPro" id="IPR017900">
    <property type="entry name" value="4Fe4S_Fe_S_CS"/>
</dbReference>
<keyword evidence="8" id="KW-0408">Iron</keyword>
<dbReference type="Pfam" id="PF13247">
    <property type="entry name" value="Fer4_11"/>
    <property type="match status" value="1"/>
</dbReference>
<keyword evidence="4" id="KW-0677">Repeat</keyword>
<dbReference type="NCBIfam" id="TIGR01409">
    <property type="entry name" value="TAT_signal_seq"/>
    <property type="match status" value="1"/>
</dbReference>
<dbReference type="InterPro" id="IPR013087">
    <property type="entry name" value="Znf_C2H2_type"/>
</dbReference>
<evidence type="ECO:0000313" key="12">
    <source>
        <dbReference type="EMBL" id="OKY78691.1"/>
    </source>
</evidence>
<dbReference type="PROSITE" id="PS51379">
    <property type="entry name" value="4FE4S_FER_2"/>
    <property type="match status" value="2"/>
</dbReference>
<evidence type="ECO:0000256" key="8">
    <source>
        <dbReference type="ARBA" id="ARBA00023004"/>
    </source>
</evidence>
<keyword evidence="13" id="KW-1185">Reference proteome</keyword>
<dbReference type="EMBL" id="MSDW01000001">
    <property type="protein sequence ID" value="OKY78691.1"/>
    <property type="molecule type" value="Genomic_DNA"/>
</dbReference>
<accession>A0A1Q6DWE9</accession>
<dbReference type="GO" id="GO:0051539">
    <property type="term" value="F:4 iron, 4 sulfur cluster binding"/>
    <property type="evidence" value="ECO:0007669"/>
    <property type="project" value="UniProtKB-KW"/>
</dbReference>